<accession>A0ABZ1YRG7</accession>
<dbReference type="NCBIfam" id="TIGR03083">
    <property type="entry name" value="maleylpyruvate isomerase family mycothiol-dependent enzyme"/>
    <property type="match status" value="1"/>
</dbReference>
<evidence type="ECO:0000313" key="3">
    <source>
        <dbReference type="Proteomes" id="UP001432062"/>
    </source>
</evidence>
<dbReference type="EMBL" id="CP109441">
    <property type="protein sequence ID" value="WUV44511.1"/>
    <property type="molecule type" value="Genomic_DNA"/>
</dbReference>
<reference evidence="2" key="1">
    <citation type="submission" date="2022-10" db="EMBL/GenBank/DDBJ databases">
        <title>The complete genomes of actinobacterial strains from the NBC collection.</title>
        <authorList>
            <person name="Joergensen T.S."/>
            <person name="Alvarez Arevalo M."/>
            <person name="Sterndorff E.B."/>
            <person name="Faurdal D."/>
            <person name="Vuksanovic O."/>
            <person name="Mourched A.-S."/>
            <person name="Charusanti P."/>
            <person name="Shaw S."/>
            <person name="Blin K."/>
            <person name="Weber T."/>
        </authorList>
    </citation>
    <scope>NUCLEOTIDE SEQUENCE</scope>
    <source>
        <strain evidence="2">NBC_01482</strain>
    </source>
</reference>
<evidence type="ECO:0000259" key="1">
    <source>
        <dbReference type="Pfam" id="PF11716"/>
    </source>
</evidence>
<sequence>MNTVDPTVDLLDRALTQMGEVIAAIRPEQATLPTPCVGWDVQALVRHVIGQSLRNFLDSARGEMADWAAPPAELSPDWAAEYRAAAAPILDVWHHADLERPIPVPGGAQAPLRSRADQQITELAMHTWDLARATDQPIDFDPEIAEYGLAWSHKMLRPEFRGPDKAFDLEVPVPADAPAFDRLAGWFGRDPSWKSPGPQN</sequence>
<keyword evidence="3" id="KW-1185">Reference proteome</keyword>
<feature type="domain" description="Mycothiol-dependent maleylpyruvate isomerase metal-binding" evidence="1">
    <location>
        <begin position="12"/>
        <end position="131"/>
    </location>
</feature>
<dbReference type="Proteomes" id="UP001432062">
    <property type="component" value="Chromosome"/>
</dbReference>
<proteinExistence type="predicted"/>
<dbReference type="Gene3D" id="1.20.120.450">
    <property type="entry name" value="dinb family like domain"/>
    <property type="match status" value="1"/>
</dbReference>
<protein>
    <submittedName>
        <fullName evidence="2">TIGR03086 family metal-binding protein</fullName>
    </submittedName>
</protein>
<dbReference type="InterPro" id="IPR017517">
    <property type="entry name" value="Maleyloyr_isom"/>
</dbReference>
<gene>
    <name evidence="2" type="ORF">OG563_35870</name>
</gene>
<dbReference type="InterPro" id="IPR024344">
    <property type="entry name" value="MDMPI_metal-binding"/>
</dbReference>
<dbReference type="NCBIfam" id="TIGR03086">
    <property type="entry name" value="TIGR03086 family metal-binding protein"/>
    <property type="match status" value="1"/>
</dbReference>
<dbReference type="InterPro" id="IPR034660">
    <property type="entry name" value="DinB/YfiT-like"/>
</dbReference>
<dbReference type="RefSeq" id="WP_329407470.1">
    <property type="nucleotide sequence ID" value="NZ_CP109441.1"/>
</dbReference>
<organism evidence="2 3">
    <name type="scientific">Nocardia vinacea</name>
    <dbReference type="NCBI Taxonomy" id="96468"/>
    <lineage>
        <taxon>Bacteria</taxon>
        <taxon>Bacillati</taxon>
        <taxon>Actinomycetota</taxon>
        <taxon>Actinomycetes</taxon>
        <taxon>Mycobacteriales</taxon>
        <taxon>Nocardiaceae</taxon>
        <taxon>Nocardia</taxon>
    </lineage>
</organism>
<evidence type="ECO:0000313" key="2">
    <source>
        <dbReference type="EMBL" id="WUV44511.1"/>
    </source>
</evidence>
<dbReference type="InterPro" id="IPR017520">
    <property type="entry name" value="CHP03086"/>
</dbReference>
<dbReference type="Pfam" id="PF11716">
    <property type="entry name" value="MDMPI_N"/>
    <property type="match status" value="1"/>
</dbReference>
<name>A0ABZ1YRG7_9NOCA</name>
<dbReference type="SUPFAM" id="SSF109854">
    <property type="entry name" value="DinB/YfiT-like putative metalloenzymes"/>
    <property type="match status" value="1"/>
</dbReference>